<organism evidence="2 3">
    <name type="scientific">Datura stramonium</name>
    <name type="common">Jimsonweed</name>
    <name type="synonym">Common thornapple</name>
    <dbReference type="NCBI Taxonomy" id="4076"/>
    <lineage>
        <taxon>Eukaryota</taxon>
        <taxon>Viridiplantae</taxon>
        <taxon>Streptophyta</taxon>
        <taxon>Embryophyta</taxon>
        <taxon>Tracheophyta</taxon>
        <taxon>Spermatophyta</taxon>
        <taxon>Magnoliopsida</taxon>
        <taxon>eudicotyledons</taxon>
        <taxon>Gunneridae</taxon>
        <taxon>Pentapetalae</taxon>
        <taxon>asterids</taxon>
        <taxon>lamiids</taxon>
        <taxon>Solanales</taxon>
        <taxon>Solanaceae</taxon>
        <taxon>Solanoideae</taxon>
        <taxon>Datureae</taxon>
        <taxon>Datura</taxon>
    </lineage>
</organism>
<dbReference type="EMBL" id="JACEIK010000813">
    <property type="protein sequence ID" value="MCD7462572.1"/>
    <property type="molecule type" value="Genomic_DNA"/>
</dbReference>
<evidence type="ECO:0000313" key="2">
    <source>
        <dbReference type="EMBL" id="MCD7462572.1"/>
    </source>
</evidence>
<dbReference type="Proteomes" id="UP000823775">
    <property type="component" value="Unassembled WGS sequence"/>
</dbReference>
<evidence type="ECO:0000313" key="3">
    <source>
        <dbReference type="Proteomes" id="UP000823775"/>
    </source>
</evidence>
<name>A0ABS8SW33_DATST</name>
<proteinExistence type="predicted"/>
<accession>A0ABS8SW33</accession>
<sequence>MDYRSHRGNMQNSLWIERNVRIFEGNAQDSESLTRAIVRVSNQTAEGIAKLLLVGVDVLLDDDVAVVVPASNMQRRHVGVDDNEDEDGVDNDRGTKKGPLCRLTG</sequence>
<reference evidence="2 3" key="1">
    <citation type="journal article" date="2021" name="BMC Genomics">
        <title>Datura genome reveals duplications of psychoactive alkaloid biosynthetic genes and high mutation rate following tissue culture.</title>
        <authorList>
            <person name="Rajewski A."/>
            <person name="Carter-House D."/>
            <person name="Stajich J."/>
            <person name="Litt A."/>
        </authorList>
    </citation>
    <scope>NUCLEOTIDE SEQUENCE [LARGE SCALE GENOMIC DNA]</scope>
    <source>
        <strain evidence="2">AR-01</strain>
    </source>
</reference>
<gene>
    <name evidence="2" type="ORF">HAX54_048822</name>
</gene>
<comment type="caution">
    <text evidence="2">The sequence shown here is derived from an EMBL/GenBank/DDBJ whole genome shotgun (WGS) entry which is preliminary data.</text>
</comment>
<keyword evidence="3" id="KW-1185">Reference proteome</keyword>
<evidence type="ECO:0000256" key="1">
    <source>
        <dbReference type="SAM" id="MobiDB-lite"/>
    </source>
</evidence>
<feature type="region of interest" description="Disordered" evidence="1">
    <location>
        <begin position="75"/>
        <end position="105"/>
    </location>
</feature>
<protein>
    <submittedName>
        <fullName evidence="2">Uncharacterized protein</fullName>
    </submittedName>
</protein>